<organism evidence="14 15">
    <name type="scientific">Hartmannibacter diazotrophicus</name>
    <dbReference type="NCBI Taxonomy" id="1482074"/>
    <lineage>
        <taxon>Bacteria</taxon>
        <taxon>Pseudomonadati</taxon>
        <taxon>Pseudomonadota</taxon>
        <taxon>Alphaproteobacteria</taxon>
        <taxon>Hyphomicrobiales</taxon>
        <taxon>Pleomorphomonadaceae</taxon>
        <taxon>Hartmannibacter</taxon>
    </lineage>
</organism>
<dbReference type="PANTHER" id="PTHR43711">
    <property type="entry name" value="TWO-COMPONENT HISTIDINE KINASE"/>
    <property type="match status" value="1"/>
</dbReference>
<protein>
    <recommendedName>
        <fullName evidence="3">histidine kinase</fullName>
        <ecNumber evidence="3">2.7.13.3</ecNumber>
    </recommendedName>
</protein>
<evidence type="ECO:0000256" key="1">
    <source>
        <dbReference type="ARBA" id="ARBA00000085"/>
    </source>
</evidence>
<feature type="transmembrane region" description="Helical" evidence="11">
    <location>
        <begin position="67"/>
        <end position="86"/>
    </location>
</feature>
<dbReference type="SMART" id="SM00388">
    <property type="entry name" value="HisKA"/>
    <property type="match status" value="1"/>
</dbReference>
<keyword evidence="5 14" id="KW-0808">Transferase</keyword>
<dbReference type="PROSITE" id="PS50112">
    <property type="entry name" value="PAS"/>
    <property type="match status" value="1"/>
</dbReference>
<comment type="subcellular location">
    <subcellularLocation>
        <location evidence="2">Membrane</location>
    </subcellularLocation>
</comment>
<evidence type="ECO:0000313" key="14">
    <source>
        <dbReference type="EMBL" id="SON54863.1"/>
    </source>
</evidence>
<dbReference type="Gene3D" id="3.30.565.10">
    <property type="entry name" value="Histidine kinase-like ATPase, C-terminal domain"/>
    <property type="match status" value="1"/>
</dbReference>
<dbReference type="CDD" id="cd00082">
    <property type="entry name" value="HisKA"/>
    <property type="match status" value="1"/>
</dbReference>
<dbReference type="GO" id="GO:0000155">
    <property type="term" value="F:phosphorelay sensor kinase activity"/>
    <property type="evidence" value="ECO:0007669"/>
    <property type="project" value="InterPro"/>
</dbReference>
<dbReference type="Proteomes" id="UP000223606">
    <property type="component" value="Chromosome 1"/>
</dbReference>
<dbReference type="SUPFAM" id="SSF47384">
    <property type="entry name" value="Homodimeric domain of signal transducing histidine kinase"/>
    <property type="match status" value="1"/>
</dbReference>
<evidence type="ECO:0000256" key="7">
    <source>
        <dbReference type="ARBA" id="ARBA00022777"/>
    </source>
</evidence>
<evidence type="ECO:0000259" key="13">
    <source>
        <dbReference type="PROSITE" id="PS50112"/>
    </source>
</evidence>
<dbReference type="InterPro" id="IPR036097">
    <property type="entry name" value="HisK_dim/P_sf"/>
</dbReference>
<dbReference type="Gene3D" id="3.30.450.20">
    <property type="entry name" value="PAS domain"/>
    <property type="match status" value="1"/>
</dbReference>
<feature type="transmembrane region" description="Helical" evidence="11">
    <location>
        <begin position="40"/>
        <end position="60"/>
    </location>
</feature>
<evidence type="ECO:0000256" key="10">
    <source>
        <dbReference type="ARBA" id="ARBA00023136"/>
    </source>
</evidence>
<name>A0A2C9D3Q9_9HYPH</name>
<dbReference type="SMART" id="SM00387">
    <property type="entry name" value="HATPase_c"/>
    <property type="match status" value="1"/>
</dbReference>
<dbReference type="InterPro" id="IPR036890">
    <property type="entry name" value="HATPase_C_sf"/>
</dbReference>
<feature type="domain" description="PAS" evidence="13">
    <location>
        <begin position="210"/>
        <end position="280"/>
    </location>
</feature>
<reference evidence="15" key="1">
    <citation type="submission" date="2017-09" db="EMBL/GenBank/DDBJ databases">
        <title>Genome sequence of Nannocystis excedens DSM 71.</title>
        <authorList>
            <person name="Blom J."/>
        </authorList>
    </citation>
    <scope>NUCLEOTIDE SEQUENCE [LARGE SCALE GENOMIC DNA]</scope>
    <source>
        <strain evidence="15">type strain: E19</strain>
    </source>
</reference>
<evidence type="ECO:0000256" key="6">
    <source>
        <dbReference type="ARBA" id="ARBA00022741"/>
    </source>
</evidence>
<gene>
    <name evidence="14" type="primary">divJ</name>
    <name evidence="14" type="ORF">HDIA_1322</name>
</gene>
<keyword evidence="7 14" id="KW-0418">Kinase</keyword>
<keyword evidence="11" id="KW-1133">Transmembrane helix</keyword>
<comment type="catalytic activity">
    <reaction evidence="1">
        <text>ATP + protein L-histidine = ADP + protein N-phospho-L-histidine.</text>
        <dbReference type="EC" id="2.7.13.3"/>
    </reaction>
</comment>
<evidence type="ECO:0000256" key="5">
    <source>
        <dbReference type="ARBA" id="ARBA00022679"/>
    </source>
</evidence>
<accession>A0A2C9D3Q9</accession>
<evidence type="ECO:0000256" key="3">
    <source>
        <dbReference type="ARBA" id="ARBA00012438"/>
    </source>
</evidence>
<proteinExistence type="predicted"/>
<dbReference type="InterPro" id="IPR003661">
    <property type="entry name" value="HisK_dim/P_dom"/>
</dbReference>
<keyword evidence="15" id="KW-1185">Reference proteome</keyword>
<dbReference type="Pfam" id="PF00512">
    <property type="entry name" value="HisKA"/>
    <property type="match status" value="1"/>
</dbReference>
<feature type="transmembrane region" description="Helical" evidence="11">
    <location>
        <begin position="176"/>
        <end position="196"/>
    </location>
</feature>
<dbReference type="InterPro" id="IPR004358">
    <property type="entry name" value="Sig_transdc_His_kin-like_C"/>
</dbReference>
<dbReference type="InterPro" id="IPR003594">
    <property type="entry name" value="HATPase_dom"/>
</dbReference>
<dbReference type="CDD" id="cd00130">
    <property type="entry name" value="PAS"/>
    <property type="match status" value="1"/>
</dbReference>
<dbReference type="SUPFAM" id="SSF55785">
    <property type="entry name" value="PYP-like sensor domain (PAS domain)"/>
    <property type="match status" value="1"/>
</dbReference>
<dbReference type="EMBL" id="LT960614">
    <property type="protein sequence ID" value="SON54863.1"/>
    <property type="molecule type" value="Genomic_DNA"/>
</dbReference>
<dbReference type="InterPro" id="IPR050736">
    <property type="entry name" value="Sensor_HK_Regulatory"/>
</dbReference>
<dbReference type="FunFam" id="3.30.565.10:FF:000006">
    <property type="entry name" value="Sensor histidine kinase WalK"/>
    <property type="match status" value="1"/>
</dbReference>
<dbReference type="FunFam" id="1.10.287.130:FF:000038">
    <property type="entry name" value="Sensory transduction histidine kinase"/>
    <property type="match status" value="1"/>
</dbReference>
<dbReference type="SUPFAM" id="SSF55874">
    <property type="entry name" value="ATPase domain of HSP90 chaperone/DNA topoisomerase II/histidine kinase"/>
    <property type="match status" value="1"/>
</dbReference>
<evidence type="ECO:0000259" key="12">
    <source>
        <dbReference type="PROSITE" id="PS50109"/>
    </source>
</evidence>
<dbReference type="Gene3D" id="1.10.287.130">
    <property type="match status" value="1"/>
</dbReference>
<dbReference type="PROSITE" id="PS50109">
    <property type="entry name" value="HIS_KIN"/>
    <property type="match status" value="1"/>
</dbReference>
<feature type="domain" description="Histidine kinase" evidence="12">
    <location>
        <begin position="358"/>
        <end position="578"/>
    </location>
</feature>
<dbReference type="InterPro" id="IPR013655">
    <property type="entry name" value="PAS_fold_3"/>
</dbReference>
<dbReference type="GO" id="GO:0016020">
    <property type="term" value="C:membrane"/>
    <property type="evidence" value="ECO:0007669"/>
    <property type="project" value="UniProtKB-SubCell"/>
</dbReference>
<evidence type="ECO:0000256" key="4">
    <source>
        <dbReference type="ARBA" id="ARBA00022553"/>
    </source>
</evidence>
<keyword evidence="6" id="KW-0547">Nucleotide-binding</keyword>
<dbReference type="InterPro" id="IPR005467">
    <property type="entry name" value="His_kinase_dom"/>
</dbReference>
<sequence length="604" mass="63893">MWGVVLRIQELVRSIGASLDGLVHDGAAHDPLLMARHRSFIGSHLVGGLAALVLLPIAVLAGGSSAVFTVVALSLVGLQVLAAAYVSRSGQLVVGHLLSATSMSVLVFWVTLWTGGLSSFALLWLAVIPVEAALCGERKAIVGSALIGALGLAGAAMVSFGVVASPAAALADSHDLVAAGTCLFAIGYTALVAIRIQHVGKASETRWRQGETRYRLLASASDDIVTCHLANGDVAYASPAAGRLLGVMSSELHGEGLFRRVHVGDRPAYLNALSDTLHEGHADIEFRLRRTEDGNHADGFVWVEASMRKLSAETAVGEERVSVVIRDIAGRKQQEAELIHARAAAEEASVAKTRILANVSHELRTPLNAIIGFSDLLGQEIFGPLPDDRQKEYVRLIHEAGEHLLQVVNDILDMAKIEAGNFDVLAEPIEVAPLLDRCLQLMQRQAETNGLNLRTDVEPNLPELVADQRALRQILLNLLSNSVKFTDAGGEIVCGAKRTGRSIALFVRDDGIGIAPADLPRLGTPFVQADTGYNRRHEGTGLGLSVVKGLVALHGGSLKIDSELGMGTTVTVTLPCRGDSDAPTRLRPALTGDAAPAARLAKRA</sequence>
<dbReference type="NCBIfam" id="TIGR00229">
    <property type="entry name" value="sensory_box"/>
    <property type="match status" value="1"/>
</dbReference>
<dbReference type="Pfam" id="PF02518">
    <property type="entry name" value="HATPase_c"/>
    <property type="match status" value="1"/>
</dbReference>
<dbReference type="SMART" id="SM00091">
    <property type="entry name" value="PAS"/>
    <property type="match status" value="1"/>
</dbReference>
<dbReference type="GO" id="GO:0005524">
    <property type="term" value="F:ATP binding"/>
    <property type="evidence" value="ECO:0007669"/>
    <property type="project" value="UniProtKB-KW"/>
</dbReference>
<keyword evidence="10 11" id="KW-0472">Membrane</keyword>
<evidence type="ECO:0000256" key="9">
    <source>
        <dbReference type="ARBA" id="ARBA00023012"/>
    </source>
</evidence>
<dbReference type="PRINTS" id="PR00344">
    <property type="entry name" value="BCTRLSENSOR"/>
</dbReference>
<feature type="transmembrane region" description="Helical" evidence="11">
    <location>
        <begin position="106"/>
        <end position="128"/>
    </location>
</feature>
<evidence type="ECO:0000256" key="11">
    <source>
        <dbReference type="SAM" id="Phobius"/>
    </source>
</evidence>
<dbReference type="PANTHER" id="PTHR43711:SF1">
    <property type="entry name" value="HISTIDINE KINASE 1"/>
    <property type="match status" value="1"/>
</dbReference>
<evidence type="ECO:0000256" key="2">
    <source>
        <dbReference type="ARBA" id="ARBA00004370"/>
    </source>
</evidence>
<dbReference type="KEGG" id="hdi:HDIA_1322"/>
<keyword evidence="8" id="KW-0067">ATP-binding</keyword>
<dbReference type="InterPro" id="IPR035965">
    <property type="entry name" value="PAS-like_dom_sf"/>
</dbReference>
<dbReference type="EC" id="2.7.13.3" evidence="3"/>
<keyword evidence="9" id="KW-0902">Two-component regulatory system</keyword>
<feature type="transmembrane region" description="Helical" evidence="11">
    <location>
        <begin position="140"/>
        <end position="164"/>
    </location>
</feature>
<dbReference type="Pfam" id="PF08447">
    <property type="entry name" value="PAS_3"/>
    <property type="match status" value="1"/>
</dbReference>
<dbReference type="AlphaFoldDB" id="A0A2C9D3Q9"/>
<dbReference type="CDD" id="cd16922">
    <property type="entry name" value="HATPase_EvgS-ArcB-TorS-like"/>
    <property type="match status" value="1"/>
</dbReference>
<keyword evidence="4" id="KW-0597">Phosphoprotein</keyword>
<keyword evidence="11" id="KW-0812">Transmembrane</keyword>
<dbReference type="InterPro" id="IPR000014">
    <property type="entry name" value="PAS"/>
</dbReference>
<evidence type="ECO:0000256" key="8">
    <source>
        <dbReference type="ARBA" id="ARBA00022840"/>
    </source>
</evidence>
<evidence type="ECO:0000313" key="15">
    <source>
        <dbReference type="Proteomes" id="UP000223606"/>
    </source>
</evidence>